<dbReference type="Gene3D" id="1.20.1050.10">
    <property type="match status" value="1"/>
</dbReference>
<dbReference type="GO" id="GO:0016740">
    <property type="term" value="F:transferase activity"/>
    <property type="evidence" value="ECO:0007669"/>
    <property type="project" value="UniProtKB-KW"/>
</dbReference>
<sequence length="213" mass="23885">MTYTLFYAPGTASLCVHWMLIELGVDFRAEAVDLEGGAQKSADYLRLNPQGRVPTLAIDGEAYGESAALLMLLSERHPEHGFAPAPGSTDRARWLELMVYLANNLSPPFRDWFYAGKDGAPEGAAHVQALAKAKVEAVWTRLDELLTDGRPYLLGEKVTTADFLATMLMRWSRNMERPATSWPRLAGYVQRMRARPAFLELCRREGLTEWLNP</sequence>
<feature type="domain" description="GST C-terminal" evidence="2">
    <location>
        <begin position="87"/>
        <end position="213"/>
    </location>
</feature>
<dbReference type="InterPro" id="IPR004046">
    <property type="entry name" value="GST_C"/>
</dbReference>
<dbReference type="InterPro" id="IPR004045">
    <property type="entry name" value="Glutathione_S-Trfase_N"/>
</dbReference>
<dbReference type="EMBL" id="QFYQ01000001">
    <property type="protein sequence ID" value="RAK55654.1"/>
    <property type="molecule type" value="Genomic_DNA"/>
</dbReference>
<dbReference type="Pfam" id="PF13409">
    <property type="entry name" value="GST_N_2"/>
    <property type="match status" value="1"/>
</dbReference>
<evidence type="ECO:0000313" key="4">
    <source>
        <dbReference type="Proteomes" id="UP000249254"/>
    </source>
</evidence>
<reference evidence="4" key="1">
    <citation type="submission" date="2018-05" db="EMBL/GenBank/DDBJ databases">
        <authorList>
            <person name="Li X."/>
        </authorList>
    </citation>
    <scope>NUCLEOTIDE SEQUENCE [LARGE SCALE GENOMIC DNA]</scope>
    <source>
        <strain evidence="4">LX32</strain>
    </source>
</reference>
<keyword evidence="3" id="KW-0808">Transferase</keyword>
<organism evidence="3 4">
    <name type="scientific">Phenylobacterium soli</name>
    <dbReference type="NCBI Taxonomy" id="2170551"/>
    <lineage>
        <taxon>Bacteria</taxon>
        <taxon>Pseudomonadati</taxon>
        <taxon>Pseudomonadota</taxon>
        <taxon>Alphaproteobacteria</taxon>
        <taxon>Caulobacterales</taxon>
        <taxon>Caulobacteraceae</taxon>
        <taxon>Phenylobacterium</taxon>
    </lineage>
</organism>
<dbReference type="SFLD" id="SFLDS00019">
    <property type="entry name" value="Glutathione_Transferase_(cytos"/>
    <property type="match status" value="1"/>
</dbReference>
<protein>
    <submittedName>
        <fullName evidence="3">Glutathione S-transferase</fullName>
    </submittedName>
</protein>
<keyword evidence="4" id="KW-1185">Reference proteome</keyword>
<dbReference type="AlphaFoldDB" id="A0A328AQ95"/>
<dbReference type="InterPro" id="IPR036249">
    <property type="entry name" value="Thioredoxin-like_sf"/>
</dbReference>
<dbReference type="RefSeq" id="WP_111529402.1">
    <property type="nucleotide sequence ID" value="NZ_JBHRSG010000003.1"/>
</dbReference>
<dbReference type="SUPFAM" id="SSF52833">
    <property type="entry name" value="Thioredoxin-like"/>
    <property type="match status" value="1"/>
</dbReference>
<comment type="caution">
    <text evidence="3">The sequence shown here is derived from an EMBL/GenBank/DDBJ whole genome shotgun (WGS) entry which is preliminary data.</text>
</comment>
<dbReference type="Gene3D" id="3.40.30.10">
    <property type="entry name" value="Glutaredoxin"/>
    <property type="match status" value="1"/>
</dbReference>
<proteinExistence type="predicted"/>
<name>A0A328AQ95_9CAUL</name>
<gene>
    <name evidence="3" type="ORF">DJ017_14615</name>
</gene>
<dbReference type="PANTHER" id="PTHR44051">
    <property type="entry name" value="GLUTATHIONE S-TRANSFERASE-RELATED"/>
    <property type="match status" value="1"/>
</dbReference>
<dbReference type="InterPro" id="IPR040079">
    <property type="entry name" value="Glutathione_S-Trfase"/>
</dbReference>
<dbReference type="OrthoDB" id="7583243at2"/>
<dbReference type="SFLD" id="SFLDG00358">
    <property type="entry name" value="Main_(cytGST)"/>
    <property type="match status" value="1"/>
</dbReference>
<dbReference type="SUPFAM" id="SSF47616">
    <property type="entry name" value="GST C-terminal domain-like"/>
    <property type="match status" value="1"/>
</dbReference>
<evidence type="ECO:0000259" key="2">
    <source>
        <dbReference type="PROSITE" id="PS50405"/>
    </source>
</evidence>
<dbReference type="PROSITE" id="PS50405">
    <property type="entry name" value="GST_CTER"/>
    <property type="match status" value="1"/>
</dbReference>
<feature type="domain" description="GST N-terminal" evidence="1">
    <location>
        <begin position="1"/>
        <end position="81"/>
    </location>
</feature>
<dbReference type="PROSITE" id="PS50404">
    <property type="entry name" value="GST_NTER"/>
    <property type="match status" value="1"/>
</dbReference>
<dbReference type="SFLD" id="SFLDG01150">
    <property type="entry name" value="Main.1:_Beta-like"/>
    <property type="match status" value="1"/>
</dbReference>
<dbReference type="InterPro" id="IPR010987">
    <property type="entry name" value="Glutathione-S-Trfase_C-like"/>
</dbReference>
<dbReference type="InterPro" id="IPR036282">
    <property type="entry name" value="Glutathione-S-Trfase_C_sf"/>
</dbReference>
<dbReference type="CDD" id="cd03188">
    <property type="entry name" value="GST_C_Beta"/>
    <property type="match status" value="1"/>
</dbReference>
<evidence type="ECO:0000313" key="3">
    <source>
        <dbReference type="EMBL" id="RAK55654.1"/>
    </source>
</evidence>
<dbReference type="Pfam" id="PF00043">
    <property type="entry name" value="GST_C"/>
    <property type="match status" value="1"/>
</dbReference>
<dbReference type="CDD" id="cd03057">
    <property type="entry name" value="GST_N_Beta"/>
    <property type="match status" value="1"/>
</dbReference>
<evidence type="ECO:0000259" key="1">
    <source>
        <dbReference type="PROSITE" id="PS50404"/>
    </source>
</evidence>
<dbReference type="PANTHER" id="PTHR44051:SF21">
    <property type="entry name" value="GLUTATHIONE S-TRANSFERASE FAMILY PROTEIN"/>
    <property type="match status" value="1"/>
</dbReference>
<accession>A0A328AQ95</accession>
<dbReference type="Proteomes" id="UP000249254">
    <property type="component" value="Unassembled WGS sequence"/>
</dbReference>